<dbReference type="InterPro" id="IPR027417">
    <property type="entry name" value="P-loop_NTPase"/>
</dbReference>
<dbReference type="PROSITE" id="PS51421">
    <property type="entry name" value="RAS"/>
    <property type="match status" value="1"/>
</dbReference>
<dbReference type="OMA" id="RVLMVQI"/>
<dbReference type="GO" id="GO:0005886">
    <property type="term" value="C:plasma membrane"/>
    <property type="evidence" value="ECO:0000318"/>
    <property type="project" value="GO_Central"/>
</dbReference>
<dbReference type="HOGENOM" id="CLU_971688_0_0_1"/>
<dbReference type="SUPFAM" id="SSF52540">
    <property type="entry name" value="P-loop containing nucleoside triphosphate hydrolases"/>
    <property type="match status" value="1"/>
</dbReference>
<reference evidence="8 9" key="2">
    <citation type="journal article" date="2011" name="PLoS Genet.">
        <title>Caenorhabditis briggsae recombinant inbred line genotypes reveal inter-strain incompatibility and the evolution of recombination.</title>
        <authorList>
            <person name="Ross J.A."/>
            <person name="Koboldt D.C."/>
            <person name="Staisch J.E."/>
            <person name="Chamberlin H.M."/>
            <person name="Gupta B.P."/>
            <person name="Miller R.D."/>
            <person name="Baird S.E."/>
            <person name="Haag E.S."/>
        </authorList>
    </citation>
    <scope>NUCLEOTIDE SEQUENCE [LARGE SCALE GENOMIC DNA]</scope>
    <source>
        <strain evidence="8 9">AF16</strain>
    </source>
</reference>
<dbReference type="SMART" id="SM00174">
    <property type="entry name" value="RHO"/>
    <property type="match status" value="1"/>
</dbReference>
<evidence type="ECO:0000256" key="6">
    <source>
        <dbReference type="ARBA" id="ARBA00023288"/>
    </source>
</evidence>
<dbReference type="GO" id="GO:0032486">
    <property type="term" value="P:Rap protein signal transduction"/>
    <property type="evidence" value="ECO:0000318"/>
    <property type="project" value="GO_Central"/>
</dbReference>
<keyword evidence="3" id="KW-0488">Methylation</keyword>
<dbReference type="KEGG" id="cbr:CBG_12536"/>
<dbReference type="NCBIfam" id="TIGR00231">
    <property type="entry name" value="small_GTP"/>
    <property type="match status" value="1"/>
</dbReference>
<reference evidence="8 9" key="1">
    <citation type="journal article" date="2003" name="PLoS Biol.">
        <title>The genome sequence of Caenorhabditis briggsae: a platform for comparative genomics.</title>
        <authorList>
            <person name="Stein L.D."/>
            <person name="Bao Z."/>
            <person name="Blasiar D."/>
            <person name="Blumenthal T."/>
            <person name="Brent M.R."/>
            <person name="Chen N."/>
            <person name="Chinwalla A."/>
            <person name="Clarke L."/>
            <person name="Clee C."/>
            <person name="Coghlan A."/>
            <person name="Coulson A."/>
            <person name="D'Eustachio P."/>
            <person name="Fitch D.H."/>
            <person name="Fulton L.A."/>
            <person name="Fulton R.E."/>
            <person name="Griffiths-Jones S."/>
            <person name="Harris T.W."/>
            <person name="Hillier L.W."/>
            <person name="Kamath R."/>
            <person name="Kuwabara P.E."/>
            <person name="Mardis E.R."/>
            <person name="Marra M.A."/>
            <person name="Miner T.L."/>
            <person name="Minx P."/>
            <person name="Mullikin J.C."/>
            <person name="Plumb R.W."/>
            <person name="Rogers J."/>
            <person name="Schein J.E."/>
            <person name="Sohrmann M."/>
            <person name="Spieth J."/>
            <person name="Stajich J.E."/>
            <person name="Wei C."/>
            <person name="Willey D."/>
            <person name="Wilson R.K."/>
            <person name="Durbin R."/>
            <person name="Waterston R.H."/>
        </authorList>
    </citation>
    <scope>NUCLEOTIDE SEQUENCE [LARGE SCALE GENOMIC DNA]</scope>
    <source>
        <strain evidence="8 9">AF16</strain>
    </source>
</reference>
<dbReference type="Gene3D" id="3.40.50.300">
    <property type="entry name" value="P-loop containing nucleotide triphosphate hydrolases"/>
    <property type="match status" value="1"/>
</dbReference>
<evidence type="ECO:0000256" key="1">
    <source>
        <dbReference type="ARBA" id="ARBA00004193"/>
    </source>
</evidence>
<dbReference type="WormBase" id="CBG12536">
    <property type="protein sequence ID" value="CBP44441"/>
    <property type="gene ID" value="WBGene00033476"/>
</dbReference>
<keyword evidence="4" id="KW-0342">GTP-binding</keyword>
<organism evidence="8 9">
    <name type="scientific">Caenorhabditis briggsae</name>
    <dbReference type="NCBI Taxonomy" id="6238"/>
    <lineage>
        <taxon>Eukaryota</taxon>
        <taxon>Metazoa</taxon>
        <taxon>Ecdysozoa</taxon>
        <taxon>Nematoda</taxon>
        <taxon>Chromadorea</taxon>
        <taxon>Rhabditida</taxon>
        <taxon>Rhabditina</taxon>
        <taxon>Rhabditomorpha</taxon>
        <taxon>Rhabditoidea</taxon>
        <taxon>Rhabditidae</taxon>
        <taxon>Peloderinae</taxon>
        <taxon>Caenorhabditis</taxon>
    </lineage>
</organism>
<dbReference type="PANTHER" id="PTHR46149:SF7">
    <property type="entry name" value="GTP-BINDING PROTEIN DI-RAS2"/>
    <property type="match status" value="1"/>
</dbReference>
<dbReference type="RefSeq" id="XP_002640060.1">
    <property type="nucleotide sequence ID" value="XM_002640014.1"/>
</dbReference>
<dbReference type="SMART" id="SM00173">
    <property type="entry name" value="RAS"/>
    <property type="match status" value="1"/>
</dbReference>
<evidence type="ECO:0000313" key="10">
    <source>
        <dbReference type="WormBase" id="CBG12536"/>
    </source>
</evidence>
<dbReference type="PANTHER" id="PTHR46149">
    <property type="entry name" value="MIP08469P"/>
    <property type="match status" value="1"/>
</dbReference>
<comment type="similarity">
    <text evidence="7">Belongs to the small GTPase superfamily. RasD family.</text>
</comment>
<dbReference type="InterPro" id="IPR001806">
    <property type="entry name" value="Small_GTPase"/>
</dbReference>
<sequence>MNRSKSVGRRDAKPRGERRQNKVTVAVLGAERVGKSAMVSQFLWHKFVEDYRPTVEEFNWIEYEIEEGRVLMVQIIDSSGSRDFIGMKNLYIGTADAFLVVFASDDASSLDEALTTVNDIHARRGKDVPILLVANKTDQPCLSRLTSKSDMKCCALNEEEVRACFHEILLRTRPNLNIQGFELRKRRQNIIELLADEVYFQPCYTVARRSGRRYFTDRLWGMMHALNQCDVESTVLLPADPTNKRPDAVFEMEFIQTATYTSYTKKLHKISMEMKARQTDANSPFRI</sequence>
<dbReference type="EMBL" id="HE600940">
    <property type="protein sequence ID" value="CAP31506.1"/>
    <property type="molecule type" value="Genomic_DNA"/>
</dbReference>
<dbReference type="InParanoid" id="A8XG01"/>
<keyword evidence="2" id="KW-1003">Cell membrane</keyword>
<dbReference type="PROSITE" id="PS51419">
    <property type="entry name" value="RAB"/>
    <property type="match status" value="1"/>
</dbReference>
<evidence type="ECO:0000256" key="2">
    <source>
        <dbReference type="ARBA" id="ARBA00022475"/>
    </source>
</evidence>
<dbReference type="GO" id="GO:0005525">
    <property type="term" value="F:GTP binding"/>
    <property type="evidence" value="ECO:0000318"/>
    <property type="project" value="GO_Central"/>
</dbReference>
<dbReference type="InterPro" id="IPR052236">
    <property type="entry name" value="Small_GTPase_RasD"/>
</dbReference>
<feature type="non-terminal residue" evidence="8">
    <location>
        <position position="287"/>
    </location>
</feature>
<dbReference type="CTD" id="8582055"/>
<dbReference type="PRINTS" id="PR00449">
    <property type="entry name" value="RASTRNSFRMNG"/>
</dbReference>
<evidence type="ECO:0000256" key="3">
    <source>
        <dbReference type="ARBA" id="ARBA00022481"/>
    </source>
</evidence>
<keyword evidence="4" id="KW-0547">Nucleotide-binding</keyword>
<protein>
    <submittedName>
        <fullName evidence="8">Protein CBG12536</fullName>
    </submittedName>
</protein>
<dbReference type="GO" id="GO:0030336">
    <property type="term" value="P:negative regulation of cell migration"/>
    <property type="evidence" value="ECO:0000318"/>
    <property type="project" value="GO_Central"/>
</dbReference>
<proteinExistence type="inferred from homology"/>
<accession>A8XG01</accession>
<dbReference type="SMART" id="SM00175">
    <property type="entry name" value="RAB"/>
    <property type="match status" value="1"/>
</dbReference>
<dbReference type="GeneID" id="8582055"/>
<dbReference type="GO" id="GO:0003924">
    <property type="term" value="F:GTPase activity"/>
    <property type="evidence" value="ECO:0000318"/>
    <property type="project" value="GO_Central"/>
</dbReference>
<dbReference type="STRING" id="6238.A8XG01"/>
<keyword evidence="6" id="KW-0449">Lipoprotein</keyword>
<dbReference type="FunCoup" id="A8XG01">
    <property type="interactions" value="67"/>
</dbReference>
<evidence type="ECO:0000256" key="7">
    <source>
        <dbReference type="ARBA" id="ARBA00038061"/>
    </source>
</evidence>
<dbReference type="Proteomes" id="UP000008549">
    <property type="component" value="Unassembled WGS sequence"/>
</dbReference>
<keyword evidence="5" id="KW-0472">Membrane</keyword>
<evidence type="ECO:0000313" key="8">
    <source>
        <dbReference type="EMBL" id="CAP31506.1"/>
    </source>
</evidence>
<gene>
    <name evidence="8 10" type="ORF">CBG12536</name>
    <name evidence="8" type="ORF">CBG_12536</name>
</gene>
<dbReference type="AlphaFoldDB" id="A8XG01"/>
<dbReference type="InterPro" id="IPR005225">
    <property type="entry name" value="Small_GTP-bd"/>
</dbReference>
<comment type="subcellular location">
    <subcellularLocation>
        <location evidence="1">Cell membrane</location>
        <topology evidence="1">Lipid-anchor</topology>
    </subcellularLocation>
</comment>
<evidence type="ECO:0000256" key="4">
    <source>
        <dbReference type="ARBA" id="ARBA00023134"/>
    </source>
</evidence>
<name>A8XG01_CAEBR</name>
<dbReference type="GO" id="GO:0019003">
    <property type="term" value="F:GDP binding"/>
    <property type="evidence" value="ECO:0000318"/>
    <property type="project" value="GO_Central"/>
</dbReference>
<keyword evidence="9" id="KW-1185">Reference proteome</keyword>
<evidence type="ECO:0000313" key="9">
    <source>
        <dbReference type="Proteomes" id="UP000008549"/>
    </source>
</evidence>
<dbReference type="Pfam" id="PF00071">
    <property type="entry name" value="Ras"/>
    <property type="match status" value="1"/>
</dbReference>
<evidence type="ECO:0000256" key="5">
    <source>
        <dbReference type="ARBA" id="ARBA00023136"/>
    </source>
</evidence>
<dbReference type="eggNOG" id="KOG0395">
    <property type="taxonomic scope" value="Eukaryota"/>
</dbReference>